<dbReference type="SUPFAM" id="SSF53756">
    <property type="entry name" value="UDP-Glycosyltransferase/glycogen phosphorylase"/>
    <property type="match status" value="1"/>
</dbReference>
<dbReference type="AlphaFoldDB" id="A0A973W4T3"/>
<protein>
    <submittedName>
        <fullName evidence="3">Glycosyltransferase family 4 protein</fullName>
    </submittedName>
</protein>
<evidence type="ECO:0000313" key="2">
    <source>
        <dbReference type="EMBL" id="NVI47341.1"/>
    </source>
</evidence>
<dbReference type="Gene3D" id="3.40.50.2000">
    <property type="entry name" value="Glycogen Phosphorylase B"/>
    <property type="match status" value="1"/>
</dbReference>
<reference evidence="3" key="2">
    <citation type="journal article" date="2021" name="Int. J. Syst. Evol. Microbiol.">
        <title>Bradyrhizobium septentrionale sp. nov. (sv. septentrionale) and Bradyrhizobium quebecense sp. nov. (sv. septentrionale) associated with legumes native to Canada possess rearranged symbiosis genes and numerous insertion sequences.</title>
        <authorList>
            <person name="Bromfield E.S.P."/>
            <person name="Cloutier S."/>
        </authorList>
    </citation>
    <scope>NUCLEOTIDE SEQUENCE</scope>
    <source>
        <strain evidence="3">5S5</strain>
    </source>
</reference>
<accession>A0A973W4T3</accession>
<proteinExistence type="predicted"/>
<reference evidence="3" key="3">
    <citation type="submission" date="2024-03" db="EMBL/GenBank/DDBJ databases">
        <authorList>
            <person name="Bromfield E.S.P."/>
            <person name="Cloutier S."/>
        </authorList>
    </citation>
    <scope>NUCLEOTIDE SEQUENCE</scope>
    <source>
        <strain evidence="3">5S5</strain>
    </source>
</reference>
<evidence type="ECO:0000256" key="1">
    <source>
        <dbReference type="SAM" id="MobiDB-lite"/>
    </source>
</evidence>
<dbReference type="EMBL" id="JAAOLE020000001">
    <property type="protein sequence ID" value="NVI47341.1"/>
    <property type="molecule type" value="Genomic_DNA"/>
</dbReference>
<keyword evidence="4" id="KW-1185">Reference proteome</keyword>
<name>A0A973W4T3_9BRAD</name>
<sequence length="659" mass="74240">MMRRAKEWKDSAEAGISELKAEVDVLRDGLTVAQSRIAELEAQRADAQLGASHARDPSVATDAKSLRGRLAAVKLLTGNYASVLFRLVGSKSRRLRLLPIRASTSLLFLQVRADLSPDLVGLAPSKSELRAWARDPAVEWKLGECISADPQPRRDEWSVDDFLAVRQLIASSTADNELVWRSLIASDQAIDGVKTWPFGFRPEHADPDVRRRRLMIAVGLALPKSLTALHQIEAAGQPATHNPPFGEEPIQDVPPPKGEPAVARRRSVLFVNPSYYNFHFLADSLRKRGWDALSMAIIDPKSEYAQHFHGHDWNLFETDADKQQQVLRERFQEAAERFDMFHFAGVGTLSFFPYNYDTSRDHDRVPWDVLDLKRRGAKIAYSITGCHDLITQTGFEAWSPGMCPKCAWRDRPEICSNHRMSAWGWKVVQLADLICIETDPPLDFRDTAAVFREPLSFAIDPEFWRPELGQSIPVPGLWREPKADGEILIYHSVGNYEMRTRQGVNVKGTGAVVAAIDRLKAEGHPVRLLFRKDVPSVDNRWMLAQADIIVDQLNYGRYGATAREGMMLGRPVVGRVNKVEARGLPAVRAIAECPIVDASEETIYEVLRRLVTDPGERSRIGAVSRAHAMRWWSKDVLAERYERVYDHLHEHGRPPATLE</sequence>
<dbReference type="EMBL" id="CP147711">
    <property type="protein sequence ID" value="WXC82785.1"/>
    <property type="molecule type" value="Genomic_DNA"/>
</dbReference>
<feature type="region of interest" description="Disordered" evidence="1">
    <location>
        <begin position="237"/>
        <end position="260"/>
    </location>
</feature>
<dbReference type="Proteomes" id="UP001432046">
    <property type="component" value="Chromosome"/>
</dbReference>
<gene>
    <name evidence="2" type="ORF">HAP48_031160</name>
    <name evidence="3" type="ORF">WDK88_14995</name>
</gene>
<evidence type="ECO:0000313" key="3">
    <source>
        <dbReference type="EMBL" id="WXC82785.1"/>
    </source>
</evidence>
<dbReference type="RefSeq" id="WP_166207636.1">
    <property type="nucleotide sequence ID" value="NZ_CP088285.1"/>
</dbReference>
<organism evidence="2">
    <name type="scientific">Bradyrhizobium septentrionale</name>
    <dbReference type="NCBI Taxonomy" id="1404411"/>
    <lineage>
        <taxon>Bacteria</taxon>
        <taxon>Pseudomonadati</taxon>
        <taxon>Pseudomonadota</taxon>
        <taxon>Alphaproteobacteria</taxon>
        <taxon>Hyphomicrobiales</taxon>
        <taxon>Nitrobacteraceae</taxon>
        <taxon>Bradyrhizobium</taxon>
    </lineage>
</organism>
<evidence type="ECO:0000313" key="4">
    <source>
        <dbReference type="Proteomes" id="UP001432046"/>
    </source>
</evidence>
<reference evidence="2" key="1">
    <citation type="submission" date="2020-06" db="EMBL/GenBank/DDBJ databases">
        <title>Whole Genome Sequence of Bradyrhizobium sp. Strain 1S1.</title>
        <authorList>
            <person name="Bromfield E.S.P."/>
            <person name="Cloutier S."/>
        </authorList>
    </citation>
    <scope>NUCLEOTIDE SEQUENCE [LARGE SCALE GENOMIC DNA]</scope>
    <source>
        <strain evidence="2">1S1</strain>
    </source>
</reference>